<organism evidence="3 4">
    <name type="scientific">Candidatus Amunia macphersoniae</name>
    <dbReference type="NCBI Taxonomy" id="3127014"/>
    <lineage>
        <taxon>Bacteria</taxon>
        <taxon>Bacillati</taxon>
        <taxon>Candidatus Dormiibacterota</taxon>
        <taxon>Candidatus Dormibacteria</taxon>
        <taxon>Candidatus Aeolococcales</taxon>
        <taxon>Candidatus Aeolococcaceae</taxon>
        <taxon>Candidatus Amunia</taxon>
    </lineage>
</organism>
<feature type="compositionally biased region" description="Low complexity" evidence="1">
    <location>
        <begin position="90"/>
        <end position="104"/>
    </location>
</feature>
<sequence>MRLAALAASALLAGCGSATTHPVPTTVPTITLGTQTFALDQLAASPDDGSGTHLLYAVVRVTTTSTQYTAHEARFTLVDASGHRYGTDCPATEAPAASASPARPSRSRARGSRRATPPHRFFDVVRAARESSLRALTDDQVWAAIAAELAANGVDLGDHRLGFENAASASTRSPSGAGSSGFFPPGR</sequence>
<evidence type="ECO:0000313" key="4">
    <source>
        <dbReference type="Proteomes" id="UP000614410"/>
    </source>
</evidence>
<evidence type="ECO:0008006" key="5">
    <source>
        <dbReference type="Google" id="ProtNLM"/>
    </source>
</evidence>
<feature type="region of interest" description="Disordered" evidence="1">
    <location>
        <begin position="88"/>
        <end position="117"/>
    </location>
</feature>
<dbReference type="PROSITE" id="PS51257">
    <property type="entry name" value="PROKAR_LIPOPROTEIN"/>
    <property type="match status" value="1"/>
</dbReference>
<evidence type="ECO:0000313" key="3">
    <source>
        <dbReference type="EMBL" id="MBJ7610422.1"/>
    </source>
</evidence>
<accession>A0A934KMK2</accession>
<reference evidence="3 4" key="1">
    <citation type="submission" date="2020-10" db="EMBL/GenBank/DDBJ databases">
        <title>Ca. Dormibacterota MAGs.</title>
        <authorList>
            <person name="Montgomery K."/>
        </authorList>
    </citation>
    <scope>NUCLEOTIDE SEQUENCE [LARGE SCALE GENOMIC DNA]</scope>
    <source>
        <strain evidence="3">Mitchell_Peninsula_5</strain>
    </source>
</reference>
<feature type="compositionally biased region" description="Basic residues" evidence="1">
    <location>
        <begin position="105"/>
        <end position="117"/>
    </location>
</feature>
<feature type="signal peptide" evidence="2">
    <location>
        <begin position="1"/>
        <end position="20"/>
    </location>
</feature>
<dbReference type="Proteomes" id="UP000614410">
    <property type="component" value="Unassembled WGS sequence"/>
</dbReference>
<gene>
    <name evidence="3" type="ORF">JF887_13470</name>
</gene>
<proteinExistence type="predicted"/>
<comment type="caution">
    <text evidence="3">The sequence shown here is derived from an EMBL/GenBank/DDBJ whole genome shotgun (WGS) entry which is preliminary data.</text>
</comment>
<keyword evidence="2" id="KW-0732">Signal</keyword>
<dbReference type="EMBL" id="JAEKNN010000062">
    <property type="protein sequence ID" value="MBJ7610422.1"/>
    <property type="molecule type" value="Genomic_DNA"/>
</dbReference>
<feature type="region of interest" description="Disordered" evidence="1">
    <location>
        <begin position="165"/>
        <end position="187"/>
    </location>
</feature>
<feature type="compositionally biased region" description="Low complexity" evidence="1">
    <location>
        <begin position="173"/>
        <end position="187"/>
    </location>
</feature>
<name>A0A934KMK2_9BACT</name>
<evidence type="ECO:0000256" key="2">
    <source>
        <dbReference type="SAM" id="SignalP"/>
    </source>
</evidence>
<evidence type="ECO:0000256" key="1">
    <source>
        <dbReference type="SAM" id="MobiDB-lite"/>
    </source>
</evidence>
<feature type="chain" id="PRO_5037910163" description="Lipoprotein" evidence="2">
    <location>
        <begin position="21"/>
        <end position="187"/>
    </location>
</feature>
<dbReference type="AlphaFoldDB" id="A0A934KMK2"/>
<protein>
    <recommendedName>
        <fullName evidence="5">Lipoprotein</fullName>
    </recommendedName>
</protein>